<proteinExistence type="predicted"/>
<gene>
    <name evidence="2" type="ORF">GCM10009682_47530</name>
</gene>
<dbReference type="PANTHER" id="PTHR33990:SF2">
    <property type="entry name" value="PHNB-LIKE DOMAIN-CONTAINING PROTEIN"/>
    <property type="match status" value="1"/>
</dbReference>
<evidence type="ECO:0000313" key="2">
    <source>
        <dbReference type="EMBL" id="GAA1821766.1"/>
    </source>
</evidence>
<organism evidence="2 3">
    <name type="scientific">Luedemannella flava</name>
    <dbReference type="NCBI Taxonomy" id="349316"/>
    <lineage>
        <taxon>Bacteria</taxon>
        <taxon>Bacillati</taxon>
        <taxon>Actinomycetota</taxon>
        <taxon>Actinomycetes</taxon>
        <taxon>Micromonosporales</taxon>
        <taxon>Micromonosporaceae</taxon>
        <taxon>Luedemannella</taxon>
    </lineage>
</organism>
<sequence length="156" mass="17130">MNKISPFLWFDTEAEEAATFYTGLFPNSRILDVQRHEAQDATKSAFVVTFELDGVKFTALNGGPMHATFTEAVSFQVDCADQAEVDRYWDTLTADGGEPGQCGWLKDRWGLSWQIVPTALPTLLADPDPEAAARVMKAMLAMQKIDIATLEAARAG</sequence>
<feature type="domain" description="PhnB-like" evidence="1">
    <location>
        <begin position="3"/>
        <end position="116"/>
    </location>
</feature>
<comment type="caution">
    <text evidence="2">The sequence shown here is derived from an EMBL/GenBank/DDBJ whole genome shotgun (WGS) entry which is preliminary data.</text>
</comment>
<protein>
    <submittedName>
        <fullName evidence="2">VOC family protein</fullName>
    </submittedName>
</protein>
<evidence type="ECO:0000313" key="3">
    <source>
        <dbReference type="Proteomes" id="UP001500218"/>
    </source>
</evidence>
<reference evidence="2 3" key="1">
    <citation type="journal article" date="2019" name="Int. J. Syst. Evol. Microbiol.">
        <title>The Global Catalogue of Microorganisms (GCM) 10K type strain sequencing project: providing services to taxonomists for standard genome sequencing and annotation.</title>
        <authorList>
            <consortium name="The Broad Institute Genomics Platform"/>
            <consortium name="The Broad Institute Genome Sequencing Center for Infectious Disease"/>
            <person name="Wu L."/>
            <person name="Ma J."/>
        </authorList>
    </citation>
    <scope>NUCLEOTIDE SEQUENCE [LARGE SCALE GENOMIC DNA]</scope>
    <source>
        <strain evidence="2 3">JCM 13250</strain>
    </source>
</reference>
<dbReference type="CDD" id="cd06588">
    <property type="entry name" value="PhnB_like"/>
    <property type="match status" value="1"/>
</dbReference>
<dbReference type="PANTHER" id="PTHR33990">
    <property type="entry name" value="PROTEIN YJDN-RELATED"/>
    <property type="match status" value="1"/>
</dbReference>
<dbReference type="EMBL" id="BAAALT010000182">
    <property type="protein sequence ID" value="GAA1821766.1"/>
    <property type="molecule type" value="Genomic_DNA"/>
</dbReference>
<evidence type="ECO:0000259" key="1">
    <source>
        <dbReference type="Pfam" id="PF06983"/>
    </source>
</evidence>
<dbReference type="RefSeq" id="WP_344136502.1">
    <property type="nucleotide sequence ID" value="NZ_BAAALT010000182.1"/>
</dbReference>
<dbReference type="InterPro" id="IPR028973">
    <property type="entry name" value="PhnB-like"/>
</dbReference>
<dbReference type="InterPro" id="IPR029068">
    <property type="entry name" value="Glyas_Bleomycin-R_OHBP_Dase"/>
</dbReference>
<dbReference type="Proteomes" id="UP001500218">
    <property type="component" value="Unassembled WGS sequence"/>
</dbReference>
<dbReference type="Gene3D" id="3.10.180.10">
    <property type="entry name" value="2,3-Dihydroxybiphenyl 1,2-Dioxygenase, domain 1"/>
    <property type="match status" value="1"/>
</dbReference>
<name>A0ABN2ME64_9ACTN</name>
<dbReference type="InterPro" id="IPR009725">
    <property type="entry name" value="3_dmu_93_MTrfase"/>
</dbReference>
<accession>A0ABN2ME64</accession>
<dbReference type="PIRSF" id="PIRSF021700">
    <property type="entry name" value="3_dmu_93_MTrfase"/>
    <property type="match status" value="1"/>
</dbReference>
<keyword evidence="3" id="KW-1185">Reference proteome</keyword>
<dbReference type="Pfam" id="PF06983">
    <property type="entry name" value="3-dmu-9_3-mt"/>
    <property type="match status" value="1"/>
</dbReference>
<dbReference type="SUPFAM" id="SSF54593">
    <property type="entry name" value="Glyoxalase/Bleomycin resistance protein/Dihydroxybiphenyl dioxygenase"/>
    <property type="match status" value="1"/>
</dbReference>